<keyword evidence="1" id="KW-0472">Membrane</keyword>
<proteinExistence type="predicted"/>
<protein>
    <submittedName>
        <fullName evidence="2">BTB domain containing protein</fullName>
    </submittedName>
</protein>
<dbReference type="Proteomes" id="UP001253637">
    <property type="component" value="Segment"/>
</dbReference>
<reference evidence="2" key="1">
    <citation type="submission" date="2021-04" db="EMBL/GenBank/DDBJ databases">
        <title>Draft Genome Sequence of Pandoravirus japonicus, Isolated from the Sabaishi River of Niigata, Japan.</title>
        <authorList>
            <person name="Hosokawa N."/>
            <person name="Takahashi H."/>
            <person name="Aoki K."/>
            <person name="Takemura M."/>
        </authorList>
    </citation>
    <scope>NUCLEOTIDE SEQUENCE</scope>
</reference>
<dbReference type="EMBL" id="LC625835">
    <property type="protein sequence ID" value="BCU02650.1"/>
    <property type="molecule type" value="Genomic_DNA"/>
</dbReference>
<name>A0A811BN16_9VIRU</name>
<organism evidence="2 3">
    <name type="scientific">Pandoravirus japonicus</name>
    <dbReference type="NCBI Taxonomy" id="2823154"/>
    <lineage>
        <taxon>Viruses</taxon>
        <taxon>Pandoravirus</taxon>
    </lineage>
</organism>
<evidence type="ECO:0000313" key="2">
    <source>
        <dbReference type="EMBL" id="BCU02650.1"/>
    </source>
</evidence>
<dbReference type="Gene3D" id="3.30.710.10">
    <property type="entry name" value="Potassium Channel Kv1.1, Chain A"/>
    <property type="match status" value="1"/>
</dbReference>
<dbReference type="SUPFAM" id="SSF54695">
    <property type="entry name" value="POZ domain"/>
    <property type="match status" value="1"/>
</dbReference>
<sequence length="228" mass="23730">MSDDRCASAFSGLGGSTTIATGNTGRLVEIDVAGERVRVPAALLAAADEGSVLAAMANGCHSAAHYVDCDPARFRAVLEYLRYGSAGVERTSAATLRHTASALGVDSLARLCDAIPSETATAMSDDDRAYLRAELDRLALFITSGETERASTGCSFGDAETHDDAIRWAKVRHARIDALLHPQLYPRVMPPATHAHGCTDGTLGVGSVACALGLGLAVIAVCGWLCAR</sequence>
<dbReference type="InterPro" id="IPR011333">
    <property type="entry name" value="SKP1/BTB/POZ_sf"/>
</dbReference>
<accession>A0A811BN16</accession>
<keyword evidence="1" id="KW-0812">Transmembrane</keyword>
<evidence type="ECO:0000313" key="3">
    <source>
        <dbReference type="Proteomes" id="UP001253637"/>
    </source>
</evidence>
<keyword evidence="1" id="KW-1133">Transmembrane helix</keyword>
<evidence type="ECO:0000256" key="1">
    <source>
        <dbReference type="SAM" id="Phobius"/>
    </source>
</evidence>
<feature type="transmembrane region" description="Helical" evidence="1">
    <location>
        <begin position="203"/>
        <end position="227"/>
    </location>
</feature>